<dbReference type="InterPro" id="IPR001647">
    <property type="entry name" value="HTH_TetR"/>
</dbReference>
<gene>
    <name evidence="8" type="ORF">MPUL_45740</name>
</gene>
<dbReference type="InterPro" id="IPR009057">
    <property type="entry name" value="Homeodomain-like_sf"/>
</dbReference>
<feature type="domain" description="HTH tetR-type" evidence="7">
    <location>
        <begin position="20"/>
        <end position="80"/>
    </location>
</feature>
<comment type="subunit">
    <text evidence="1">Homodimer.</text>
</comment>
<evidence type="ECO:0000313" key="9">
    <source>
        <dbReference type="Proteomes" id="UP000467252"/>
    </source>
</evidence>
<dbReference type="Gene3D" id="1.10.357.10">
    <property type="entry name" value="Tetracycline Repressor, domain 2"/>
    <property type="match status" value="1"/>
</dbReference>
<evidence type="ECO:0000256" key="5">
    <source>
        <dbReference type="PROSITE-ProRule" id="PRU00335"/>
    </source>
</evidence>
<evidence type="ECO:0000256" key="1">
    <source>
        <dbReference type="ARBA" id="ARBA00011738"/>
    </source>
</evidence>
<dbReference type="Pfam" id="PF17932">
    <property type="entry name" value="TetR_C_24"/>
    <property type="match status" value="1"/>
</dbReference>
<keyword evidence="9" id="KW-1185">Reference proteome</keyword>
<dbReference type="GO" id="GO:0045892">
    <property type="term" value="P:negative regulation of DNA-templated transcription"/>
    <property type="evidence" value="ECO:0007669"/>
    <property type="project" value="UniProtKB-ARBA"/>
</dbReference>
<dbReference type="AlphaFoldDB" id="A0A7I7UTN7"/>
<proteinExistence type="predicted"/>
<sequence length="229" mass="25404">MAQAAKRGRPRQGRAVARDLPRDQELLRIAAEVLRERGFRGTRLEDIALEAGISKGSLYHYFESKEEIFERLVANVLSTLSAESGSVRRSLSATERLRKVTERWIKQSAEYPLEVGLLYAELVHLEGPAGEWARAVRRDNLALLREILEDGQATGEFRQANVAILAHQIMGAIGALTEWYHPTGPIKVPTLIEEMTAWILAGVGVQQEPAQSSRDRVSTDGTAEPQALP</sequence>
<evidence type="ECO:0000256" key="4">
    <source>
        <dbReference type="ARBA" id="ARBA00023163"/>
    </source>
</evidence>
<dbReference type="GO" id="GO:0000976">
    <property type="term" value="F:transcription cis-regulatory region binding"/>
    <property type="evidence" value="ECO:0007669"/>
    <property type="project" value="TreeGrafter"/>
</dbReference>
<dbReference type="SUPFAM" id="SSF46689">
    <property type="entry name" value="Homeodomain-like"/>
    <property type="match status" value="1"/>
</dbReference>
<dbReference type="Proteomes" id="UP000467252">
    <property type="component" value="Chromosome"/>
</dbReference>
<dbReference type="GO" id="GO:0003700">
    <property type="term" value="F:DNA-binding transcription factor activity"/>
    <property type="evidence" value="ECO:0007669"/>
    <property type="project" value="TreeGrafter"/>
</dbReference>
<evidence type="ECO:0000313" key="8">
    <source>
        <dbReference type="EMBL" id="BBY83416.1"/>
    </source>
</evidence>
<dbReference type="SUPFAM" id="SSF48498">
    <property type="entry name" value="Tetracyclin repressor-like, C-terminal domain"/>
    <property type="match status" value="1"/>
</dbReference>
<evidence type="ECO:0000259" key="7">
    <source>
        <dbReference type="PROSITE" id="PS50977"/>
    </source>
</evidence>
<protein>
    <submittedName>
        <fullName evidence="8">TetR family transcriptional regulator</fullName>
    </submittedName>
</protein>
<keyword evidence="2" id="KW-0805">Transcription regulation</keyword>
<feature type="region of interest" description="Disordered" evidence="6">
    <location>
        <begin position="209"/>
        <end position="229"/>
    </location>
</feature>
<dbReference type="PRINTS" id="PR00455">
    <property type="entry name" value="HTHTETR"/>
</dbReference>
<dbReference type="InterPro" id="IPR050109">
    <property type="entry name" value="HTH-type_TetR-like_transc_reg"/>
</dbReference>
<keyword evidence="3 5" id="KW-0238">DNA-binding</keyword>
<feature type="DNA-binding region" description="H-T-H motif" evidence="5">
    <location>
        <begin position="43"/>
        <end position="62"/>
    </location>
</feature>
<dbReference type="InterPro" id="IPR036271">
    <property type="entry name" value="Tet_transcr_reg_TetR-rel_C_sf"/>
</dbReference>
<dbReference type="PANTHER" id="PTHR30055:SF234">
    <property type="entry name" value="HTH-TYPE TRANSCRIPTIONAL REGULATOR BETI"/>
    <property type="match status" value="1"/>
</dbReference>
<dbReference type="Gene3D" id="1.10.10.60">
    <property type="entry name" value="Homeodomain-like"/>
    <property type="match status" value="1"/>
</dbReference>
<dbReference type="PANTHER" id="PTHR30055">
    <property type="entry name" value="HTH-TYPE TRANSCRIPTIONAL REGULATOR RUTR"/>
    <property type="match status" value="1"/>
</dbReference>
<dbReference type="InterPro" id="IPR041490">
    <property type="entry name" value="KstR2_TetR_C"/>
</dbReference>
<name>A0A7I7UTN7_MYCPV</name>
<evidence type="ECO:0000256" key="2">
    <source>
        <dbReference type="ARBA" id="ARBA00023015"/>
    </source>
</evidence>
<evidence type="ECO:0000256" key="6">
    <source>
        <dbReference type="SAM" id="MobiDB-lite"/>
    </source>
</evidence>
<accession>A0A7I7UTN7</accession>
<reference evidence="8 9" key="1">
    <citation type="journal article" date="2019" name="Emerg. Microbes Infect.">
        <title>Comprehensive subspecies identification of 175 nontuberculous mycobacteria species based on 7547 genomic profiles.</title>
        <authorList>
            <person name="Matsumoto Y."/>
            <person name="Kinjo T."/>
            <person name="Motooka D."/>
            <person name="Nabeya D."/>
            <person name="Jung N."/>
            <person name="Uechi K."/>
            <person name="Horii T."/>
            <person name="Iida T."/>
            <person name="Fujita J."/>
            <person name="Nakamura S."/>
        </authorList>
    </citation>
    <scope>NUCLEOTIDE SEQUENCE [LARGE SCALE GENOMIC DNA]</scope>
    <source>
        <strain evidence="8 9">JCM 6370</strain>
    </source>
</reference>
<keyword evidence="4" id="KW-0804">Transcription</keyword>
<dbReference type="PROSITE" id="PS50977">
    <property type="entry name" value="HTH_TETR_2"/>
    <property type="match status" value="1"/>
</dbReference>
<dbReference type="FunFam" id="1.10.10.60:FF:000141">
    <property type="entry name" value="TetR family transcriptional regulator"/>
    <property type="match status" value="1"/>
</dbReference>
<dbReference type="EMBL" id="AP022599">
    <property type="protein sequence ID" value="BBY83416.1"/>
    <property type="molecule type" value="Genomic_DNA"/>
</dbReference>
<organism evidence="8 9">
    <name type="scientific">Mycolicibacterium pulveris</name>
    <name type="common">Mycobacterium pulveris</name>
    <dbReference type="NCBI Taxonomy" id="36813"/>
    <lineage>
        <taxon>Bacteria</taxon>
        <taxon>Bacillati</taxon>
        <taxon>Actinomycetota</taxon>
        <taxon>Actinomycetes</taxon>
        <taxon>Mycobacteriales</taxon>
        <taxon>Mycobacteriaceae</taxon>
        <taxon>Mycolicibacterium</taxon>
    </lineage>
</organism>
<dbReference type="Pfam" id="PF00440">
    <property type="entry name" value="TetR_N"/>
    <property type="match status" value="1"/>
</dbReference>
<evidence type="ECO:0000256" key="3">
    <source>
        <dbReference type="ARBA" id="ARBA00023125"/>
    </source>
</evidence>